<dbReference type="EMBL" id="JBHMEI010000076">
    <property type="protein sequence ID" value="MFB9208315.1"/>
    <property type="molecule type" value="Genomic_DNA"/>
</dbReference>
<dbReference type="PANTHER" id="PTHR40616">
    <property type="entry name" value="LINALOOL DEHYDRATASE_ISOMERASE DOMAIN-CONTAINING PROTEIN"/>
    <property type="match status" value="1"/>
</dbReference>
<protein>
    <submittedName>
        <fullName evidence="1">Uncharacterized protein</fullName>
    </submittedName>
</protein>
<evidence type="ECO:0000313" key="1">
    <source>
        <dbReference type="EMBL" id="MFB9208315.1"/>
    </source>
</evidence>
<reference evidence="1 2" key="1">
    <citation type="submission" date="2024-09" db="EMBL/GenBank/DDBJ databases">
        <authorList>
            <person name="Sun Q."/>
            <person name="Mori K."/>
        </authorList>
    </citation>
    <scope>NUCLEOTIDE SEQUENCE [LARGE SCALE GENOMIC DNA]</scope>
    <source>
        <strain evidence="1 2">CCM 3426</strain>
    </source>
</reference>
<dbReference type="RefSeq" id="WP_189654151.1">
    <property type="nucleotide sequence ID" value="NZ_BMRC01000059.1"/>
</dbReference>
<evidence type="ECO:0000313" key="2">
    <source>
        <dbReference type="Proteomes" id="UP001589647"/>
    </source>
</evidence>
<accession>A0ABV5IWH7</accession>
<proteinExistence type="predicted"/>
<dbReference type="Proteomes" id="UP001589647">
    <property type="component" value="Unassembled WGS sequence"/>
</dbReference>
<keyword evidence="2" id="KW-1185">Reference proteome</keyword>
<gene>
    <name evidence="1" type="ORF">ACFFV7_44545</name>
</gene>
<comment type="caution">
    <text evidence="1">The sequence shown here is derived from an EMBL/GenBank/DDBJ whole genome shotgun (WGS) entry which is preliminary data.</text>
</comment>
<sequence>MTPEEFLKVQDERYDPEHRLPWLLSRSNGYHTTIPAGSRVHETRTSTDYAIALLRAGRLDRAKDVLGAIVDLQERDPLDDHYGIWGYFMEEPPQAMAPADWNWADFIGVRLAQVLAVHGDVLDGRIAEALRHAALSIFRRNVGPRYTNIALLGSVTCASAGELLDAPEFLAYGRRKLAAMLERDAFAEYNSPAYSPFLLEICERAHVLVRDREFLEQIEVMRERVWAALAERFHPGTGQLAGPHARAYTDWLSEELTRYLAAQTGAPIEARPGVGTRDDTPRMVPTLPCPSHLAGRFARLPEPEVRVRTVFDGETTGTTWLSEDATLGTVNEEFAWVQRRPLLGYWRTPDDPAVVLRARIMHNGHDLTAAWCRQAQDGPRALAGWWLTYDSGDFHPNLDKPEGSIFDVGDLRLRVTLRGRGVRGRELGDGVFELAAGARRAVVHTGEAGFLGRRATWALAAGEDEVAVEAVLYGGPREPVDFHHAVLRAGFAVELLGEGAEPTAQAVLSAVGEEEVRWSWGGLEVAVPARPTRF</sequence>
<name>A0ABV5IWH7_9ACTN</name>
<dbReference type="PANTHER" id="PTHR40616:SF1">
    <property type="entry name" value="LINALOOL DEHYDRATASE_ISOMERASE DOMAIN-CONTAINING PROTEIN"/>
    <property type="match status" value="1"/>
</dbReference>
<organism evidence="1 2">
    <name type="scientific">Nonomuraea spiralis</name>
    <dbReference type="NCBI Taxonomy" id="46182"/>
    <lineage>
        <taxon>Bacteria</taxon>
        <taxon>Bacillati</taxon>
        <taxon>Actinomycetota</taxon>
        <taxon>Actinomycetes</taxon>
        <taxon>Streptosporangiales</taxon>
        <taxon>Streptosporangiaceae</taxon>
        <taxon>Nonomuraea</taxon>
    </lineage>
</organism>